<dbReference type="SUPFAM" id="SSF159941">
    <property type="entry name" value="MM3350-like"/>
    <property type="match status" value="1"/>
</dbReference>
<dbReference type="KEGG" id="maur:BOH66_05880"/>
<keyword evidence="3" id="KW-1185">Reference proteome</keyword>
<reference evidence="2 3" key="1">
    <citation type="submission" date="2016-12" db="EMBL/GenBank/DDBJ databases">
        <title>Complete genome sequence of Microbacterium aurum KACC 15219.</title>
        <authorList>
            <person name="Jung Y."/>
            <person name="Shin J.-H."/>
            <person name="Lee Y.-J."/>
            <person name="Yi H."/>
            <person name="Bahn Y.-S."/>
            <person name="Kim J.F."/>
            <person name="Lee D.-W."/>
        </authorList>
    </citation>
    <scope>NUCLEOTIDE SEQUENCE [LARGE SCALE GENOMIC DNA]</scope>
    <source>
        <strain evidence="2 3">KACC 15219</strain>
    </source>
</reference>
<organism evidence="2 3">
    <name type="scientific">Microbacterium aurum</name>
    <dbReference type="NCBI Taxonomy" id="36805"/>
    <lineage>
        <taxon>Bacteria</taxon>
        <taxon>Bacillati</taxon>
        <taxon>Actinomycetota</taxon>
        <taxon>Actinomycetes</taxon>
        <taxon>Micrococcales</taxon>
        <taxon>Microbacteriaceae</taxon>
        <taxon>Microbacterium</taxon>
    </lineage>
</organism>
<dbReference type="PANTHER" id="PTHR41878:SF1">
    <property type="entry name" value="TNPR PROTEIN"/>
    <property type="match status" value="1"/>
</dbReference>
<dbReference type="RefSeq" id="WP_076690153.1">
    <property type="nucleotide sequence ID" value="NZ_CP018762.1"/>
</dbReference>
<sequence>MPTPRRRMLRLRVTIQGIEPEIWRTVDVDESLSLADLHRVLQEVFAWRSSHLHRFSDGDPWARENGIPRIGRRPRAWTDAWSLAESDIEGEVEGEEDEADTTIGDAMRDGGPLWYVYDLGDDWVHRIELIDRDNARPGEPRASLVIGERRAPFEDCGGITGYSETLEILAQPAHPDHASTARWVRSAVGPWGSTDPDDADLDGANAELGILFGDGVDDLSGLVSDAPKLAADAPVATFAAWLWPGSRSELRRHLRRTDLLTSEPLPDVVAEIIRPYAWLIDRIGADGLTLTKAGWMPPAAVLEGMTELGWRDEWIGEANREDLTIPMRHLREAAERLRLIRKVKGRLEVVARVRPAIGNPALLGEHVGRMLLRQRMTDVERAACVSVAIALADGSVSTRDDAEEHAAWILSDLGYVQADGGMVDRRSGAAVIAPLTTALQPVGLWRWGYRRRDVAASDAHRVLARLALR</sequence>
<dbReference type="EMBL" id="CP018762">
    <property type="protein sequence ID" value="APZ33837.1"/>
    <property type="molecule type" value="Genomic_DNA"/>
</dbReference>
<gene>
    <name evidence="2" type="ORF">BOH66_05880</name>
</gene>
<protein>
    <recommendedName>
        <fullName evidence="1">Plasmid pRiA4b Orf3-like domain-containing protein</fullName>
    </recommendedName>
</protein>
<dbReference type="InterPro" id="IPR024047">
    <property type="entry name" value="MM3350-like_sf"/>
</dbReference>
<name>A0A1P8U6T2_9MICO</name>
<dbReference type="PANTHER" id="PTHR41878">
    <property type="entry name" value="LEXA REPRESSOR-RELATED"/>
    <property type="match status" value="1"/>
</dbReference>
<dbReference type="Proteomes" id="UP000187185">
    <property type="component" value="Chromosome"/>
</dbReference>
<evidence type="ECO:0000313" key="2">
    <source>
        <dbReference type="EMBL" id="APZ33837.1"/>
    </source>
</evidence>
<dbReference type="OrthoDB" id="9816539at2"/>
<evidence type="ECO:0000313" key="3">
    <source>
        <dbReference type="Proteomes" id="UP000187185"/>
    </source>
</evidence>
<evidence type="ECO:0000259" key="1">
    <source>
        <dbReference type="Pfam" id="PF07929"/>
    </source>
</evidence>
<dbReference type="AlphaFoldDB" id="A0A1P8U6T2"/>
<dbReference type="Gene3D" id="3.10.290.30">
    <property type="entry name" value="MM3350-like"/>
    <property type="match status" value="1"/>
</dbReference>
<feature type="domain" description="Plasmid pRiA4b Orf3-like" evidence="1">
    <location>
        <begin position="8"/>
        <end position="200"/>
    </location>
</feature>
<dbReference type="Pfam" id="PF07929">
    <property type="entry name" value="PRiA4_ORF3"/>
    <property type="match status" value="1"/>
</dbReference>
<dbReference type="InterPro" id="IPR012912">
    <property type="entry name" value="Plasmid_pRiA4b_Orf3-like"/>
</dbReference>
<accession>A0A1P8U6T2</accession>
<proteinExistence type="predicted"/>
<dbReference type="STRING" id="36805.BOH66_05880"/>